<gene>
    <name evidence="2" type="ORF">GCM10009727_19440</name>
</gene>
<dbReference type="InterPro" id="IPR013762">
    <property type="entry name" value="Integrase-like_cat_sf"/>
</dbReference>
<reference evidence="3" key="1">
    <citation type="journal article" date="2019" name="Int. J. Syst. Evol. Microbiol.">
        <title>The Global Catalogue of Microorganisms (GCM) 10K type strain sequencing project: providing services to taxonomists for standard genome sequencing and annotation.</title>
        <authorList>
            <consortium name="The Broad Institute Genomics Platform"/>
            <consortium name="The Broad Institute Genome Sequencing Center for Infectious Disease"/>
            <person name="Wu L."/>
            <person name="Ma J."/>
        </authorList>
    </citation>
    <scope>NUCLEOTIDE SEQUENCE [LARGE SCALE GENOMIC DNA]</scope>
    <source>
        <strain evidence="3">JCM 13850</strain>
    </source>
</reference>
<dbReference type="Gene3D" id="1.10.443.10">
    <property type="entry name" value="Intergrase catalytic core"/>
    <property type="match status" value="1"/>
</dbReference>
<dbReference type="InterPro" id="IPR011010">
    <property type="entry name" value="DNA_brk_join_enz"/>
</dbReference>
<dbReference type="EMBL" id="BAAAMR010000012">
    <property type="protein sequence ID" value="GAA2128662.1"/>
    <property type="molecule type" value="Genomic_DNA"/>
</dbReference>
<protein>
    <submittedName>
        <fullName evidence="2">Uncharacterized protein</fullName>
    </submittedName>
</protein>
<keyword evidence="1" id="KW-0233">DNA recombination</keyword>
<sequence length="66" mass="7367">MIALDRTTIAALRAYRSRQHAEAAAYGERYRDSGYVFTNRNGDPISPGWLARASIRPGAVQCRANR</sequence>
<comment type="caution">
    <text evidence="2">The sequence shown here is derived from an EMBL/GenBank/DDBJ whole genome shotgun (WGS) entry which is preliminary data.</text>
</comment>
<accession>A0ABP5K843</accession>
<dbReference type="RefSeq" id="WP_344263828.1">
    <property type="nucleotide sequence ID" value="NZ_BAAAMR010000012.1"/>
</dbReference>
<evidence type="ECO:0000256" key="1">
    <source>
        <dbReference type="ARBA" id="ARBA00023172"/>
    </source>
</evidence>
<keyword evidence="3" id="KW-1185">Reference proteome</keyword>
<name>A0ABP5K843_9ACTN</name>
<evidence type="ECO:0000313" key="2">
    <source>
        <dbReference type="EMBL" id="GAA2128662.1"/>
    </source>
</evidence>
<dbReference type="Proteomes" id="UP001501020">
    <property type="component" value="Unassembled WGS sequence"/>
</dbReference>
<evidence type="ECO:0000313" key="3">
    <source>
        <dbReference type="Proteomes" id="UP001501020"/>
    </source>
</evidence>
<dbReference type="SUPFAM" id="SSF56349">
    <property type="entry name" value="DNA breaking-rejoining enzymes"/>
    <property type="match status" value="1"/>
</dbReference>
<organism evidence="2 3">
    <name type="scientific">Actinomadura napierensis</name>
    <dbReference type="NCBI Taxonomy" id="267854"/>
    <lineage>
        <taxon>Bacteria</taxon>
        <taxon>Bacillati</taxon>
        <taxon>Actinomycetota</taxon>
        <taxon>Actinomycetes</taxon>
        <taxon>Streptosporangiales</taxon>
        <taxon>Thermomonosporaceae</taxon>
        <taxon>Actinomadura</taxon>
    </lineage>
</organism>
<proteinExistence type="predicted"/>